<dbReference type="AlphaFoldDB" id="A0A7U5BEF5"/>
<dbReference type="InterPro" id="IPR056920">
    <property type="entry name" value="PRTase-CE"/>
</dbReference>
<evidence type="ECO:0000313" key="3">
    <source>
        <dbReference type="Proteomes" id="UP000032300"/>
    </source>
</evidence>
<name>A0A7U5BEF5_9SPHN</name>
<keyword evidence="3" id="KW-1185">Reference proteome</keyword>
<gene>
    <name evidence="2" type="ORF">TS85_01030</name>
</gene>
<reference evidence="2 3" key="1">
    <citation type="journal article" date="2015" name="Int. J. Syst. Evol. Microbiol.">
        <title>Sphingomonas hengshuiensis sp. nov., isolated from lake wetland.</title>
        <authorList>
            <person name="Wei S."/>
            <person name="Wang T."/>
            <person name="Liu H."/>
            <person name="Zhang C."/>
            <person name="Guo J."/>
            <person name="Wang Q."/>
            <person name="Liang K."/>
            <person name="Zhang Z."/>
        </authorList>
    </citation>
    <scope>NUCLEOTIDE SEQUENCE [LARGE SCALE GENOMIC DNA]</scope>
    <source>
        <strain evidence="2 3">WHSC-8</strain>
    </source>
</reference>
<evidence type="ECO:0000313" key="2">
    <source>
        <dbReference type="EMBL" id="AJP70708.1"/>
    </source>
</evidence>
<proteinExistence type="predicted"/>
<dbReference type="KEGG" id="sphi:TS85_01030"/>
<dbReference type="Proteomes" id="UP000032300">
    <property type="component" value="Chromosome"/>
</dbReference>
<feature type="domain" description="PRTase-CE" evidence="1">
    <location>
        <begin position="42"/>
        <end position="351"/>
    </location>
</feature>
<dbReference type="EMBL" id="CP010836">
    <property type="protein sequence ID" value="AJP70708.1"/>
    <property type="molecule type" value="Genomic_DNA"/>
</dbReference>
<reference evidence="2 3" key="2">
    <citation type="submission" date="2015-02" db="EMBL/GenBank/DDBJ databases">
        <title>The complete genome of Sphingomonas hengshuiensis sp. WHSC-8 isolated from soil of Hengshui Lake.</title>
        <authorList>
            <person name="Wei S."/>
            <person name="Guo J."/>
            <person name="Su C."/>
            <person name="Wu R."/>
            <person name="Zhang Z."/>
            <person name="Liang K."/>
            <person name="Li H."/>
            <person name="Wang T."/>
            <person name="Liu H."/>
            <person name="Zhang C."/>
            <person name="Li Z."/>
            <person name="Wang Q."/>
            <person name="Meng J."/>
        </authorList>
    </citation>
    <scope>NUCLEOTIDE SEQUENCE [LARGE SCALE GENOMIC DNA]</scope>
    <source>
        <strain evidence="2 3">WHSC-8</strain>
    </source>
</reference>
<organism evidence="2 3">
    <name type="scientific">Sphingomonas hengshuiensis</name>
    <dbReference type="NCBI Taxonomy" id="1609977"/>
    <lineage>
        <taxon>Bacteria</taxon>
        <taxon>Pseudomonadati</taxon>
        <taxon>Pseudomonadota</taxon>
        <taxon>Alphaproteobacteria</taxon>
        <taxon>Sphingomonadales</taxon>
        <taxon>Sphingomonadaceae</taxon>
        <taxon>Sphingomonas</taxon>
    </lineage>
</organism>
<evidence type="ECO:0000259" key="1">
    <source>
        <dbReference type="Pfam" id="PF24390"/>
    </source>
</evidence>
<protein>
    <recommendedName>
        <fullName evidence="1">PRTase-CE domain-containing protein</fullName>
    </recommendedName>
</protein>
<sequence>MDWTDEEKARERARLETFSSYKYDEYQQFSPGRRFIESLALWLAQFDVGSQRRTAYDFVCNRLIFFSAGEMNHLVELTFPTIVRPRLIETASARSGVAVDRIKAIMETAEYRKLHRRTLYLGMSDGARTDWFRRANPSISNEQVFHAYDVSEVKSSDMVDNLKKDLTEMSGAEPDGDDALFETVVLLDDFTASGTSAIRYDEEAGKWKGKIPKIIEDLEKDDERLGASVIQSVKVIIVAYIASEQAIEHIGKLLPSLPFTKGTVEFEVVCKLGSLVPLDESRDAAFFDLMADDRYFDPEADDKHGAVGGSTKRYGYANGRLPIVLNHNTPNNSVYILWAEDVQTVRGLFPRVSRHRKLQQP</sequence>
<accession>A0A7U5BEF5</accession>
<dbReference type="Pfam" id="PF24390">
    <property type="entry name" value="PRTase-CE"/>
    <property type="match status" value="1"/>
</dbReference>